<feature type="domain" description="ATP-grasp" evidence="6">
    <location>
        <begin position="120"/>
        <end position="317"/>
    </location>
</feature>
<dbReference type="InterPro" id="IPR016185">
    <property type="entry name" value="PreATP-grasp_dom_sf"/>
</dbReference>
<dbReference type="EMBL" id="FOGT01000003">
    <property type="protein sequence ID" value="SER74526.1"/>
    <property type="molecule type" value="Genomic_DNA"/>
</dbReference>
<dbReference type="InterPro" id="IPR005481">
    <property type="entry name" value="BC-like_N"/>
</dbReference>
<dbReference type="SUPFAM" id="SSF56059">
    <property type="entry name" value="Glutathione synthetase ATP-binding domain-like"/>
    <property type="match status" value="1"/>
</dbReference>
<keyword evidence="4" id="KW-0092">Biotin</keyword>
<proteinExistence type="predicted"/>
<evidence type="ECO:0000256" key="1">
    <source>
        <dbReference type="ARBA" id="ARBA00022598"/>
    </source>
</evidence>
<evidence type="ECO:0000259" key="6">
    <source>
        <dbReference type="PROSITE" id="PS50975"/>
    </source>
</evidence>
<dbReference type="GO" id="GO:0046872">
    <property type="term" value="F:metal ion binding"/>
    <property type="evidence" value="ECO:0007669"/>
    <property type="project" value="InterPro"/>
</dbReference>
<dbReference type="SMART" id="SM00878">
    <property type="entry name" value="Biotin_carb_C"/>
    <property type="match status" value="1"/>
</dbReference>
<dbReference type="STRING" id="1601833.SAMN05518684_103262"/>
<dbReference type="FunFam" id="3.30.1490.20:FF:000003">
    <property type="entry name" value="acetyl-CoA carboxylase isoform X1"/>
    <property type="match status" value="1"/>
</dbReference>
<dbReference type="FunFam" id="3.40.50.20:FF:000010">
    <property type="entry name" value="Propionyl-CoA carboxylase subunit alpha"/>
    <property type="match status" value="1"/>
</dbReference>
<dbReference type="SUPFAM" id="SSF51246">
    <property type="entry name" value="Rudiment single hybrid motif"/>
    <property type="match status" value="1"/>
</dbReference>
<evidence type="ECO:0000256" key="5">
    <source>
        <dbReference type="PROSITE-ProRule" id="PRU00409"/>
    </source>
</evidence>
<dbReference type="PROSITE" id="PS50975">
    <property type="entry name" value="ATP_GRASP"/>
    <property type="match status" value="1"/>
</dbReference>
<keyword evidence="3 5" id="KW-0067">ATP-binding</keyword>
<organism evidence="8 9">
    <name type="scientific">Salipaludibacillus aurantiacus</name>
    <dbReference type="NCBI Taxonomy" id="1601833"/>
    <lineage>
        <taxon>Bacteria</taxon>
        <taxon>Bacillati</taxon>
        <taxon>Bacillota</taxon>
        <taxon>Bacilli</taxon>
        <taxon>Bacillales</taxon>
        <taxon>Bacillaceae</taxon>
    </lineage>
</organism>
<dbReference type="Proteomes" id="UP000198571">
    <property type="component" value="Unassembled WGS sequence"/>
</dbReference>
<keyword evidence="1" id="KW-0436">Ligase</keyword>
<dbReference type="Pfam" id="PF02786">
    <property type="entry name" value="CPSase_L_D2"/>
    <property type="match status" value="1"/>
</dbReference>
<dbReference type="PROSITE" id="PS00866">
    <property type="entry name" value="CPSASE_1"/>
    <property type="match status" value="1"/>
</dbReference>
<reference evidence="9" key="1">
    <citation type="submission" date="2016-10" db="EMBL/GenBank/DDBJ databases">
        <authorList>
            <person name="Varghese N."/>
            <person name="Submissions S."/>
        </authorList>
    </citation>
    <scope>NUCLEOTIDE SEQUENCE [LARGE SCALE GENOMIC DNA]</scope>
    <source>
        <strain evidence="9">S9</strain>
    </source>
</reference>
<dbReference type="Pfam" id="PF02785">
    <property type="entry name" value="Biotin_carb_C"/>
    <property type="match status" value="1"/>
</dbReference>
<name>A0A1H9RP62_9BACI</name>
<dbReference type="PANTHER" id="PTHR18866">
    <property type="entry name" value="CARBOXYLASE:PYRUVATE/ACETYL-COA/PROPIONYL-COA CARBOXYLASE"/>
    <property type="match status" value="1"/>
</dbReference>
<dbReference type="InterPro" id="IPR011761">
    <property type="entry name" value="ATP-grasp"/>
</dbReference>
<evidence type="ECO:0000256" key="2">
    <source>
        <dbReference type="ARBA" id="ARBA00022741"/>
    </source>
</evidence>
<dbReference type="Gene3D" id="3.30.470.20">
    <property type="entry name" value="ATP-grasp fold, B domain"/>
    <property type="match status" value="1"/>
</dbReference>
<evidence type="ECO:0000256" key="3">
    <source>
        <dbReference type="ARBA" id="ARBA00022840"/>
    </source>
</evidence>
<keyword evidence="9" id="KW-1185">Reference proteome</keyword>
<dbReference type="PANTHER" id="PTHR18866:SF128">
    <property type="entry name" value="UREA AMIDOLYASE"/>
    <property type="match status" value="1"/>
</dbReference>
<dbReference type="InterPro" id="IPR005479">
    <property type="entry name" value="CPAse_ATP-bd"/>
</dbReference>
<dbReference type="OrthoDB" id="9807469at2"/>
<dbReference type="RefSeq" id="WP_093048218.1">
    <property type="nucleotide sequence ID" value="NZ_FOGT01000003.1"/>
</dbReference>
<evidence type="ECO:0000313" key="9">
    <source>
        <dbReference type="Proteomes" id="UP000198571"/>
    </source>
</evidence>
<evidence type="ECO:0000313" key="8">
    <source>
        <dbReference type="EMBL" id="SER74526.1"/>
    </source>
</evidence>
<evidence type="ECO:0000259" key="7">
    <source>
        <dbReference type="PROSITE" id="PS50979"/>
    </source>
</evidence>
<protein>
    <submittedName>
        <fullName evidence="8">Acetyl-CoA carboxylase, biotin carboxylase subunit</fullName>
    </submittedName>
</protein>
<gene>
    <name evidence="8" type="ORF">SAMN05518684_103262</name>
</gene>
<dbReference type="AlphaFoldDB" id="A0A1H9RP62"/>
<dbReference type="InterPro" id="IPR050856">
    <property type="entry name" value="Biotin_carboxylase_complex"/>
</dbReference>
<feature type="domain" description="Biotin carboxylation" evidence="7">
    <location>
        <begin position="1"/>
        <end position="442"/>
    </location>
</feature>
<dbReference type="GO" id="GO:0005524">
    <property type="term" value="F:ATP binding"/>
    <property type="evidence" value="ECO:0007669"/>
    <property type="project" value="UniProtKB-UniRule"/>
</dbReference>
<dbReference type="PROSITE" id="PS00867">
    <property type="entry name" value="CPSASE_2"/>
    <property type="match status" value="1"/>
</dbReference>
<dbReference type="Pfam" id="PF00289">
    <property type="entry name" value="Biotin_carb_N"/>
    <property type="match status" value="1"/>
</dbReference>
<evidence type="ECO:0000256" key="4">
    <source>
        <dbReference type="ARBA" id="ARBA00023267"/>
    </source>
</evidence>
<dbReference type="InterPro" id="IPR011054">
    <property type="entry name" value="Rudment_hybrid_motif"/>
</dbReference>
<dbReference type="InterPro" id="IPR005482">
    <property type="entry name" value="Biotin_COase_C"/>
</dbReference>
<keyword evidence="2 5" id="KW-0547">Nucleotide-binding</keyword>
<dbReference type="SUPFAM" id="SSF52440">
    <property type="entry name" value="PreATP-grasp domain"/>
    <property type="match status" value="1"/>
</dbReference>
<accession>A0A1H9RP62</accession>
<dbReference type="PROSITE" id="PS50979">
    <property type="entry name" value="BC"/>
    <property type="match status" value="1"/>
</dbReference>
<dbReference type="GO" id="GO:0016874">
    <property type="term" value="F:ligase activity"/>
    <property type="evidence" value="ECO:0007669"/>
    <property type="project" value="UniProtKB-KW"/>
</dbReference>
<sequence length="442" mass="49050">MINKILIANRGEIACRIIKTCKSLGIKTVAVFSEADQYSVHVSEADESYLVGGARVNESYLNQSKIIEAAKEAEVDAIHPGYGFLSENAEFAQKVQQEGIIFIGPSSEAIDKMGDKIHARKLMEEAGVPVVPGMTLKNTEEFEVITAAKKIGFPLMVKASAGGGGIGMQKVEHEDELMKAVQSVVKKAETFFGSADIFLEKYIEHPRHIEAQIAGDNEGHIVAVGSRDCSIQRRHQKIIEEAPPPEFSKEGNQRLLEEAIKAGKALNYTNVGTIEFLVDEEENIYFLEMNTRLQVEHPVTEETAGIDLVEWQIRLAEGQLIAEQKEGGHKAAHAIEVRVYAEDPKTFFPSPGTLNTWRFPEMDGIRYDFGVQEGTVVTPYYDPMIGKVIAFSDSRDNCIKLLTECLEKAEVEGIKTNIPMLLEALKDERFKHGKVNTHFVGQ</sequence>
<dbReference type="InterPro" id="IPR011764">
    <property type="entry name" value="Biotin_carboxylation_dom"/>
</dbReference>